<dbReference type="EMBL" id="NGKC01000004">
    <property type="protein sequence ID" value="RSU12943.1"/>
    <property type="molecule type" value="Genomic_DNA"/>
</dbReference>
<dbReference type="Pfam" id="PF08282">
    <property type="entry name" value="Hydrolase_3"/>
    <property type="match status" value="1"/>
</dbReference>
<proteinExistence type="predicted"/>
<dbReference type="OrthoDB" id="9814970at2"/>
<dbReference type="GO" id="GO:0005829">
    <property type="term" value="C:cytosol"/>
    <property type="evidence" value="ECO:0007669"/>
    <property type="project" value="TreeGrafter"/>
</dbReference>
<dbReference type="InterPro" id="IPR036412">
    <property type="entry name" value="HAD-like_sf"/>
</dbReference>
<gene>
    <name evidence="1" type="ORF">CBF27_05235</name>
</gene>
<dbReference type="InterPro" id="IPR000150">
    <property type="entry name" value="Cof"/>
</dbReference>
<dbReference type="Gene3D" id="3.30.1240.10">
    <property type="match status" value="1"/>
</dbReference>
<dbReference type="InterPro" id="IPR023214">
    <property type="entry name" value="HAD_sf"/>
</dbReference>
<dbReference type="PROSITE" id="PS01229">
    <property type="entry name" value="COF_2"/>
    <property type="match status" value="1"/>
</dbReference>
<evidence type="ECO:0000313" key="2">
    <source>
        <dbReference type="Proteomes" id="UP000286773"/>
    </source>
</evidence>
<comment type="caution">
    <text evidence="1">The sequence shown here is derived from an EMBL/GenBank/DDBJ whole genome shotgun (WGS) entry which is preliminary data.</text>
</comment>
<dbReference type="NCBIfam" id="TIGR01484">
    <property type="entry name" value="HAD-SF-IIB"/>
    <property type="match status" value="1"/>
</dbReference>
<keyword evidence="2" id="KW-1185">Reference proteome</keyword>
<dbReference type="RefSeq" id="WP_126813104.1">
    <property type="nucleotide sequence ID" value="NZ_NGKC01000004.1"/>
</dbReference>
<protein>
    <submittedName>
        <fullName evidence="1">Haloacid dehalogenase</fullName>
    </submittedName>
</protein>
<dbReference type="PANTHER" id="PTHR10000">
    <property type="entry name" value="PHOSPHOSERINE PHOSPHATASE"/>
    <property type="match status" value="1"/>
</dbReference>
<dbReference type="Gene3D" id="3.40.50.1000">
    <property type="entry name" value="HAD superfamily/HAD-like"/>
    <property type="match status" value="1"/>
</dbReference>
<dbReference type="NCBIfam" id="TIGR00099">
    <property type="entry name" value="Cof-subfamily"/>
    <property type="match status" value="1"/>
</dbReference>
<dbReference type="Proteomes" id="UP000286773">
    <property type="component" value="Unassembled WGS sequence"/>
</dbReference>
<sequence>MKLIGIDLDGTLLNSKQKISERNVEVLKEISSSSLPFICSGREVADIKQILKESDLSLLAVGSNGAVGHDEHEQLFEFSFNQSSVEAVNTVVADFPTKIFTNAGSYESLDYIKELKNIFDAVGNEYDRRHLDYELAYASSVHSTPYRHIGELVGSEQLKVYKFFVFIPNKQIKQDVQKQLAGLNGVSVTESSDVNLEIVPDTVSKGFVYGHLEKIYQLSQTTRFAIGDSLNDLSLFEHADISFAMANGHPKIKDIATHVIPSNDEDGVSDALRMIAGM</sequence>
<dbReference type="SFLD" id="SFLDS00003">
    <property type="entry name" value="Haloacid_Dehalogenase"/>
    <property type="match status" value="1"/>
</dbReference>
<evidence type="ECO:0000313" key="1">
    <source>
        <dbReference type="EMBL" id="RSU12943.1"/>
    </source>
</evidence>
<dbReference type="SFLD" id="SFLDG01140">
    <property type="entry name" value="C2.B:_Phosphomannomutase_and_P"/>
    <property type="match status" value="1"/>
</dbReference>
<dbReference type="InterPro" id="IPR006379">
    <property type="entry name" value="HAD-SF_hydro_IIB"/>
</dbReference>
<organism evidence="1 2">
    <name type="scientific">Vagococcus acidifermentans</name>
    <dbReference type="NCBI Taxonomy" id="564710"/>
    <lineage>
        <taxon>Bacteria</taxon>
        <taxon>Bacillati</taxon>
        <taxon>Bacillota</taxon>
        <taxon>Bacilli</taxon>
        <taxon>Lactobacillales</taxon>
        <taxon>Enterococcaceae</taxon>
        <taxon>Vagococcus</taxon>
    </lineage>
</organism>
<dbReference type="PROSITE" id="PS01228">
    <property type="entry name" value="COF_1"/>
    <property type="match status" value="1"/>
</dbReference>
<reference evidence="1 2" key="1">
    <citation type="submission" date="2017-05" db="EMBL/GenBank/DDBJ databases">
        <title>Vagococcus spp. assemblies.</title>
        <authorList>
            <person name="Gulvik C.A."/>
        </authorList>
    </citation>
    <scope>NUCLEOTIDE SEQUENCE [LARGE SCALE GENOMIC DNA]</scope>
    <source>
        <strain evidence="1 2">LMG 24798</strain>
    </source>
</reference>
<name>A0A430AY04_9ENTE</name>
<dbReference type="GO" id="GO:0000287">
    <property type="term" value="F:magnesium ion binding"/>
    <property type="evidence" value="ECO:0007669"/>
    <property type="project" value="TreeGrafter"/>
</dbReference>
<dbReference type="PANTHER" id="PTHR10000:SF8">
    <property type="entry name" value="HAD SUPERFAMILY HYDROLASE-LIKE, TYPE 3"/>
    <property type="match status" value="1"/>
</dbReference>
<dbReference type="GO" id="GO:0016791">
    <property type="term" value="F:phosphatase activity"/>
    <property type="evidence" value="ECO:0007669"/>
    <property type="project" value="TreeGrafter"/>
</dbReference>
<dbReference type="AlphaFoldDB" id="A0A430AY04"/>
<accession>A0A430AY04</accession>
<dbReference type="SUPFAM" id="SSF56784">
    <property type="entry name" value="HAD-like"/>
    <property type="match status" value="1"/>
</dbReference>